<evidence type="ECO:0000313" key="3">
    <source>
        <dbReference type="Proteomes" id="UP000006729"/>
    </source>
</evidence>
<dbReference type="SMR" id="A0A3N7FW82"/>
<dbReference type="AlphaFoldDB" id="A0A3N7FW82"/>
<gene>
    <name evidence="2" type="ORF">POPTR_012G040050</name>
</gene>
<evidence type="ECO:0000259" key="1">
    <source>
        <dbReference type="Pfam" id="PF00248"/>
    </source>
</evidence>
<evidence type="ECO:0000313" key="2">
    <source>
        <dbReference type="EMBL" id="RQO98255.1"/>
    </source>
</evidence>
<dbReference type="Gene3D" id="3.20.20.100">
    <property type="entry name" value="NADP-dependent oxidoreductase domain"/>
    <property type="match status" value="1"/>
</dbReference>
<dbReference type="STRING" id="3694.A0A3N7FW82"/>
<dbReference type="InterPro" id="IPR023210">
    <property type="entry name" value="NADP_OxRdtase_dom"/>
</dbReference>
<accession>A0A3N7FW82</accession>
<dbReference type="InParanoid" id="A0A3N7FW82"/>
<proteinExistence type="predicted"/>
<dbReference type="SUPFAM" id="SSF51430">
    <property type="entry name" value="NAD(P)-linked oxidoreductase"/>
    <property type="match status" value="1"/>
</dbReference>
<organism evidence="2 3">
    <name type="scientific">Populus trichocarpa</name>
    <name type="common">Western balsam poplar</name>
    <name type="synonym">Populus balsamifera subsp. trichocarpa</name>
    <dbReference type="NCBI Taxonomy" id="3694"/>
    <lineage>
        <taxon>Eukaryota</taxon>
        <taxon>Viridiplantae</taxon>
        <taxon>Streptophyta</taxon>
        <taxon>Embryophyta</taxon>
        <taxon>Tracheophyta</taxon>
        <taxon>Spermatophyta</taxon>
        <taxon>Magnoliopsida</taxon>
        <taxon>eudicotyledons</taxon>
        <taxon>Gunneridae</taxon>
        <taxon>Pentapetalae</taxon>
        <taxon>rosids</taxon>
        <taxon>fabids</taxon>
        <taxon>Malpighiales</taxon>
        <taxon>Salicaceae</taxon>
        <taxon>Saliceae</taxon>
        <taxon>Populus</taxon>
    </lineage>
</organism>
<dbReference type="InterPro" id="IPR018170">
    <property type="entry name" value="Aldo/ket_reductase_CS"/>
</dbReference>
<feature type="domain" description="NADP-dependent oxidoreductase" evidence="1">
    <location>
        <begin position="41"/>
        <end position="124"/>
    </location>
</feature>
<dbReference type="PROSITE" id="PS00798">
    <property type="entry name" value="ALDOKETO_REDUCTASE_1"/>
    <property type="match status" value="1"/>
</dbReference>
<dbReference type="GO" id="GO:0016491">
    <property type="term" value="F:oxidoreductase activity"/>
    <property type="evidence" value="ECO:0007669"/>
    <property type="project" value="InterPro"/>
</dbReference>
<dbReference type="Pfam" id="PF00248">
    <property type="entry name" value="Aldo_ket_red"/>
    <property type="match status" value="1"/>
</dbReference>
<dbReference type="OMA" id="WPQGFKV"/>
<keyword evidence="3" id="KW-1185">Reference proteome</keyword>
<dbReference type="Gramene" id="Potri.012G040050.1.v4.1">
    <property type="protein sequence ID" value="Potri.012G040050.1.v4.1"/>
    <property type="gene ID" value="Potri.012G040050.v4.1"/>
</dbReference>
<dbReference type="InterPro" id="IPR036812">
    <property type="entry name" value="NAD(P)_OxRdtase_dom_sf"/>
</dbReference>
<dbReference type="InterPro" id="IPR020471">
    <property type="entry name" value="AKR"/>
</dbReference>
<dbReference type="PANTHER" id="PTHR11732">
    <property type="entry name" value="ALDO/KETO REDUCTASE"/>
    <property type="match status" value="1"/>
</dbReference>
<protein>
    <recommendedName>
        <fullName evidence="1">NADP-dependent oxidoreductase domain-containing protein</fullName>
    </recommendedName>
</protein>
<name>A0A3N7FW82_POPTR</name>
<dbReference type="Proteomes" id="UP000006729">
    <property type="component" value="Chromosome 12"/>
</dbReference>
<dbReference type="PRINTS" id="PR00069">
    <property type="entry name" value="ALDKETRDTASE"/>
</dbReference>
<dbReference type="EMBL" id="CM009301">
    <property type="protein sequence ID" value="RQO98255.1"/>
    <property type="molecule type" value="Genomic_DNA"/>
</dbReference>
<sequence>MKKTEIPEVLLSSGHKMPLIGMGTVAVPLPPSEIIVPVFINAIEIGYRHFDSAALYGSEESLGQAVAEALDRGLLSSREDLFITSKLWCPDAHHDLVLPALKKSLQRLRLEYVDLYLIHMPARVKQEVEGLNFSE</sequence>
<reference evidence="2 3" key="1">
    <citation type="journal article" date="2006" name="Science">
        <title>The genome of black cottonwood, Populus trichocarpa (Torr. &amp; Gray).</title>
        <authorList>
            <person name="Tuskan G.A."/>
            <person name="Difazio S."/>
            <person name="Jansson S."/>
            <person name="Bohlmann J."/>
            <person name="Grigoriev I."/>
            <person name="Hellsten U."/>
            <person name="Putnam N."/>
            <person name="Ralph S."/>
            <person name="Rombauts S."/>
            <person name="Salamov A."/>
            <person name="Schein J."/>
            <person name="Sterck L."/>
            <person name="Aerts A."/>
            <person name="Bhalerao R.R."/>
            <person name="Bhalerao R.P."/>
            <person name="Blaudez D."/>
            <person name="Boerjan W."/>
            <person name="Brun A."/>
            <person name="Brunner A."/>
            <person name="Busov V."/>
            <person name="Campbell M."/>
            <person name="Carlson J."/>
            <person name="Chalot M."/>
            <person name="Chapman J."/>
            <person name="Chen G.L."/>
            <person name="Cooper D."/>
            <person name="Coutinho P.M."/>
            <person name="Couturier J."/>
            <person name="Covert S."/>
            <person name="Cronk Q."/>
            <person name="Cunningham R."/>
            <person name="Davis J."/>
            <person name="Degroeve S."/>
            <person name="Dejardin A."/>
            <person name="Depamphilis C."/>
            <person name="Detter J."/>
            <person name="Dirks B."/>
            <person name="Dubchak I."/>
            <person name="Duplessis S."/>
            <person name="Ehlting J."/>
            <person name="Ellis B."/>
            <person name="Gendler K."/>
            <person name="Goodstein D."/>
            <person name="Gribskov M."/>
            <person name="Grimwood J."/>
            <person name="Groover A."/>
            <person name="Gunter L."/>
            <person name="Hamberger B."/>
            <person name="Heinze B."/>
            <person name="Helariutta Y."/>
            <person name="Henrissat B."/>
            <person name="Holligan D."/>
            <person name="Holt R."/>
            <person name="Huang W."/>
            <person name="Islam-Faridi N."/>
            <person name="Jones S."/>
            <person name="Jones-Rhoades M."/>
            <person name="Jorgensen R."/>
            <person name="Joshi C."/>
            <person name="Kangasjarvi J."/>
            <person name="Karlsson J."/>
            <person name="Kelleher C."/>
            <person name="Kirkpatrick R."/>
            <person name="Kirst M."/>
            <person name="Kohler A."/>
            <person name="Kalluri U."/>
            <person name="Larimer F."/>
            <person name="Leebens-Mack J."/>
            <person name="Leple J.C."/>
            <person name="Locascio P."/>
            <person name="Lou Y."/>
            <person name="Lucas S."/>
            <person name="Martin F."/>
            <person name="Montanini B."/>
            <person name="Napoli C."/>
            <person name="Nelson D.R."/>
            <person name="Nelson C."/>
            <person name="Nieminen K."/>
            <person name="Nilsson O."/>
            <person name="Pereda V."/>
            <person name="Peter G."/>
            <person name="Philippe R."/>
            <person name="Pilate G."/>
            <person name="Poliakov A."/>
            <person name="Razumovskaya J."/>
            <person name="Richardson P."/>
            <person name="Rinaldi C."/>
            <person name="Ritland K."/>
            <person name="Rouze P."/>
            <person name="Ryaboy D."/>
            <person name="Schmutz J."/>
            <person name="Schrader J."/>
            <person name="Segerman B."/>
            <person name="Shin H."/>
            <person name="Siddiqui A."/>
            <person name="Sterky F."/>
            <person name="Terry A."/>
            <person name="Tsai C.J."/>
            <person name="Uberbacher E."/>
            <person name="Unneberg P."/>
            <person name="Vahala J."/>
            <person name="Wall K."/>
            <person name="Wessler S."/>
            <person name="Yang G."/>
            <person name="Yin T."/>
            <person name="Douglas C."/>
            <person name="Marra M."/>
            <person name="Sandberg G."/>
            <person name="Van de Peer Y."/>
            <person name="Rokhsar D."/>
        </authorList>
    </citation>
    <scope>NUCLEOTIDE SEQUENCE [LARGE SCALE GENOMIC DNA]</scope>
    <source>
        <strain evidence="3">cv. Nisqually</strain>
    </source>
</reference>